<protein>
    <submittedName>
        <fullName evidence="1">Uncharacterized protein</fullName>
    </submittedName>
</protein>
<dbReference type="EMBL" id="PSQE01000004">
    <property type="protein sequence ID" value="RHN62247.1"/>
    <property type="molecule type" value="Genomic_DNA"/>
</dbReference>
<name>A0A396IHA9_MEDTR</name>
<sequence length="49" mass="5878">MTWTRPFIHSFIRFQIDVLDVGTFVSPFSTAYLNMFWDSCLCLFYFCIP</sequence>
<proteinExistence type="predicted"/>
<dbReference type="AlphaFoldDB" id="A0A396IHA9"/>
<accession>A0A396IHA9</accession>
<evidence type="ECO:0000313" key="2">
    <source>
        <dbReference type="Proteomes" id="UP000265566"/>
    </source>
</evidence>
<gene>
    <name evidence="1" type="ORF">MtrunA17_Chr4g0045351</name>
</gene>
<evidence type="ECO:0000313" key="1">
    <source>
        <dbReference type="EMBL" id="RHN62247.1"/>
    </source>
</evidence>
<dbReference type="Proteomes" id="UP000265566">
    <property type="component" value="Chromosome 4"/>
</dbReference>
<dbReference type="Gramene" id="rna24801">
    <property type="protein sequence ID" value="RHN62247.1"/>
    <property type="gene ID" value="gene24801"/>
</dbReference>
<organism evidence="1 2">
    <name type="scientific">Medicago truncatula</name>
    <name type="common">Barrel medic</name>
    <name type="synonym">Medicago tribuloides</name>
    <dbReference type="NCBI Taxonomy" id="3880"/>
    <lineage>
        <taxon>Eukaryota</taxon>
        <taxon>Viridiplantae</taxon>
        <taxon>Streptophyta</taxon>
        <taxon>Embryophyta</taxon>
        <taxon>Tracheophyta</taxon>
        <taxon>Spermatophyta</taxon>
        <taxon>Magnoliopsida</taxon>
        <taxon>eudicotyledons</taxon>
        <taxon>Gunneridae</taxon>
        <taxon>Pentapetalae</taxon>
        <taxon>rosids</taxon>
        <taxon>fabids</taxon>
        <taxon>Fabales</taxon>
        <taxon>Fabaceae</taxon>
        <taxon>Papilionoideae</taxon>
        <taxon>50 kb inversion clade</taxon>
        <taxon>NPAAA clade</taxon>
        <taxon>Hologalegina</taxon>
        <taxon>IRL clade</taxon>
        <taxon>Trifolieae</taxon>
        <taxon>Medicago</taxon>
    </lineage>
</organism>
<reference evidence="2" key="1">
    <citation type="journal article" date="2018" name="Nat. Plants">
        <title>Whole-genome landscape of Medicago truncatula symbiotic genes.</title>
        <authorList>
            <person name="Pecrix Y."/>
            <person name="Staton S.E."/>
            <person name="Sallet E."/>
            <person name="Lelandais-Briere C."/>
            <person name="Moreau S."/>
            <person name="Carrere S."/>
            <person name="Blein T."/>
            <person name="Jardinaud M.F."/>
            <person name="Latrasse D."/>
            <person name="Zouine M."/>
            <person name="Zahm M."/>
            <person name="Kreplak J."/>
            <person name="Mayjonade B."/>
            <person name="Satge C."/>
            <person name="Perez M."/>
            <person name="Cauet S."/>
            <person name="Marande W."/>
            <person name="Chantry-Darmon C."/>
            <person name="Lopez-Roques C."/>
            <person name="Bouchez O."/>
            <person name="Berard A."/>
            <person name="Debelle F."/>
            <person name="Munos S."/>
            <person name="Bendahmane A."/>
            <person name="Berges H."/>
            <person name="Niebel A."/>
            <person name="Buitink J."/>
            <person name="Frugier F."/>
            <person name="Benhamed M."/>
            <person name="Crespi M."/>
            <person name="Gouzy J."/>
            <person name="Gamas P."/>
        </authorList>
    </citation>
    <scope>NUCLEOTIDE SEQUENCE [LARGE SCALE GENOMIC DNA]</scope>
    <source>
        <strain evidence="2">cv. Jemalong A17</strain>
    </source>
</reference>
<comment type="caution">
    <text evidence="1">The sequence shown here is derived from an EMBL/GenBank/DDBJ whole genome shotgun (WGS) entry which is preliminary data.</text>
</comment>